<gene>
    <name evidence="2" type="ORF">QVE165_LOCUS26338</name>
</gene>
<comment type="caution">
    <text evidence="2">The sequence shown here is derived from an EMBL/GenBank/DDBJ whole genome shotgun (WGS) entry which is preliminary data.</text>
</comment>
<evidence type="ECO:0000259" key="1">
    <source>
        <dbReference type="PROSITE" id="PS51857"/>
    </source>
</evidence>
<feature type="domain" description="CSD" evidence="1">
    <location>
        <begin position="231"/>
        <end position="298"/>
    </location>
</feature>
<proteinExistence type="predicted"/>
<dbReference type="AlphaFoldDB" id="A0A814X7W5"/>
<organism evidence="2 3">
    <name type="scientific">Adineta steineri</name>
    <dbReference type="NCBI Taxonomy" id="433720"/>
    <lineage>
        <taxon>Eukaryota</taxon>
        <taxon>Metazoa</taxon>
        <taxon>Spiralia</taxon>
        <taxon>Gnathifera</taxon>
        <taxon>Rotifera</taxon>
        <taxon>Eurotatoria</taxon>
        <taxon>Bdelloidea</taxon>
        <taxon>Adinetida</taxon>
        <taxon>Adinetidae</taxon>
        <taxon>Adineta</taxon>
    </lineage>
</organism>
<dbReference type="Proteomes" id="UP000663832">
    <property type="component" value="Unassembled WGS sequence"/>
</dbReference>
<dbReference type="SMART" id="SM00357">
    <property type="entry name" value="CSP"/>
    <property type="match status" value="1"/>
</dbReference>
<dbReference type="OrthoDB" id="203339at2759"/>
<dbReference type="EMBL" id="CAJNOM010000195">
    <property type="protein sequence ID" value="CAF1210553.1"/>
    <property type="molecule type" value="Genomic_DNA"/>
</dbReference>
<protein>
    <recommendedName>
        <fullName evidence="1">CSD domain-containing protein</fullName>
    </recommendedName>
</protein>
<dbReference type="InterPro" id="IPR012340">
    <property type="entry name" value="NA-bd_OB-fold"/>
</dbReference>
<dbReference type="CDD" id="cd04458">
    <property type="entry name" value="CSP_CDS"/>
    <property type="match status" value="1"/>
</dbReference>
<sequence length="299" mass="35117">MASRHNSYVSTSSSTWISENIDLCGLAYPKKDEHAEYTGRFMSSGPNKSPITIETTRIHPDSDRFDQTKDYIGLIFYLRKGQSIYQFNDKEYKTGDIVIKSSDRVFKETEGKKPKKPNYIHGRLFYTIFGHWKHKKHGFVCGGFSYYGKKNQSKKWKFNSGTLNTMNPKNNDDTYHNTDRTLDNFEEKIIQKAITHLYENHQWLSKHPEDRIHFKTLLYHADPPNVHPDRELRGTVKSFDSNRGYGFIECIGFKENIFVHYSEIVGQPFQRRYLNKNDTVLFNIIHTHKGWQAKNVRST</sequence>
<dbReference type="Gene3D" id="2.40.50.140">
    <property type="entry name" value="Nucleic acid-binding proteins"/>
    <property type="match status" value="1"/>
</dbReference>
<dbReference type="InterPro" id="IPR011129">
    <property type="entry name" value="CSD"/>
</dbReference>
<accession>A0A814X7W5</accession>
<dbReference type="PANTHER" id="PTHR11544">
    <property type="entry name" value="COLD SHOCK DOMAIN CONTAINING PROTEINS"/>
    <property type="match status" value="1"/>
</dbReference>
<dbReference type="SUPFAM" id="SSF50249">
    <property type="entry name" value="Nucleic acid-binding proteins"/>
    <property type="match status" value="1"/>
</dbReference>
<dbReference type="InterPro" id="IPR002059">
    <property type="entry name" value="CSP_DNA-bd"/>
</dbReference>
<dbReference type="Pfam" id="PF00313">
    <property type="entry name" value="CSD"/>
    <property type="match status" value="1"/>
</dbReference>
<dbReference type="PRINTS" id="PR00050">
    <property type="entry name" value="COLDSHOCK"/>
</dbReference>
<dbReference type="PROSITE" id="PS51857">
    <property type="entry name" value="CSD_2"/>
    <property type="match status" value="1"/>
</dbReference>
<keyword evidence="3" id="KW-1185">Reference proteome</keyword>
<evidence type="ECO:0000313" key="3">
    <source>
        <dbReference type="Proteomes" id="UP000663832"/>
    </source>
</evidence>
<dbReference type="GO" id="GO:0003676">
    <property type="term" value="F:nucleic acid binding"/>
    <property type="evidence" value="ECO:0007669"/>
    <property type="project" value="InterPro"/>
</dbReference>
<reference evidence="2" key="1">
    <citation type="submission" date="2021-02" db="EMBL/GenBank/DDBJ databases">
        <authorList>
            <person name="Nowell W R."/>
        </authorList>
    </citation>
    <scope>NUCLEOTIDE SEQUENCE</scope>
</reference>
<name>A0A814X7W5_9BILA</name>
<dbReference type="InterPro" id="IPR050181">
    <property type="entry name" value="Cold_shock_domain"/>
</dbReference>
<evidence type="ECO:0000313" key="2">
    <source>
        <dbReference type="EMBL" id="CAF1210553.1"/>
    </source>
</evidence>